<gene>
    <name evidence="7" type="ORF">N7E81_00915</name>
</gene>
<dbReference type="PANTHER" id="PTHR30329:SF21">
    <property type="entry name" value="LIPOPROTEIN YIAD-RELATED"/>
    <property type="match status" value="1"/>
</dbReference>
<feature type="domain" description="OmpA-like" evidence="6">
    <location>
        <begin position="398"/>
        <end position="515"/>
    </location>
</feature>
<evidence type="ECO:0000313" key="8">
    <source>
        <dbReference type="Proteomes" id="UP001062165"/>
    </source>
</evidence>
<evidence type="ECO:0000256" key="1">
    <source>
        <dbReference type="ARBA" id="ARBA00004442"/>
    </source>
</evidence>
<name>A0ABY6D0J0_9BACT</name>
<evidence type="ECO:0000313" key="7">
    <source>
        <dbReference type="EMBL" id="UXX79671.1"/>
    </source>
</evidence>
<dbReference type="InterPro" id="IPR006664">
    <property type="entry name" value="OMP_bac"/>
</dbReference>
<keyword evidence="2 4" id="KW-0472">Membrane</keyword>
<feature type="chain" id="PRO_5046447375" evidence="5">
    <location>
        <begin position="21"/>
        <end position="516"/>
    </location>
</feature>
<dbReference type="PROSITE" id="PS51123">
    <property type="entry name" value="OMPA_2"/>
    <property type="match status" value="1"/>
</dbReference>
<dbReference type="InterPro" id="IPR008969">
    <property type="entry name" value="CarboxyPept-like_regulatory"/>
</dbReference>
<dbReference type="PRINTS" id="PR01021">
    <property type="entry name" value="OMPADOMAIN"/>
</dbReference>
<dbReference type="SUPFAM" id="SSF49464">
    <property type="entry name" value="Carboxypeptidase regulatory domain-like"/>
    <property type="match status" value="1"/>
</dbReference>
<dbReference type="Gene3D" id="3.30.1330.60">
    <property type="entry name" value="OmpA-like domain"/>
    <property type="match status" value="1"/>
</dbReference>
<dbReference type="SUPFAM" id="SSF103088">
    <property type="entry name" value="OmpA-like"/>
    <property type="match status" value="1"/>
</dbReference>
<evidence type="ECO:0000256" key="5">
    <source>
        <dbReference type="SAM" id="SignalP"/>
    </source>
</evidence>
<comment type="subcellular location">
    <subcellularLocation>
        <location evidence="1">Cell outer membrane</location>
    </subcellularLocation>
</comment>
<evidence type="ECO:0000256" key="3">
    <source>
        <dbReference type="ARBA" id="ARBA00023237"/>
    </source>
</evidence>
<dbReference type="Proteomes" id="UP001062165">
    <property type="component" value="Chromosome"/>
</dbReference>
<dbReference type="CDD" id="cd07185">
    <property type="entry name" value="OmpA_C-like"/>
    <property type="match status" value="1"/>
</dbReference>
<dbReference type="SUPFAM" id="SSF82171">
    <property type="entry name" value="DPP6 N-terminal domain-like"/>
    <property type="match status" value="1"/>
</dbReference>
<dbReference type="Pfam" id="PF00691">
    <property type="entry name" value="OmpA"/>
    <property type="match status" value="1"/>
</dbReference>
<dbReference type="Pfam" id="PF07676">
    <property type="entry name" value="PD40"/>
    <property type="match status" value="2"/>
</dbReference>
<dbReference type="InterPro" id="IPR050330">
    <property type="entry name" value="Bact_OuterMem_StrucFunc"/>
</dbReference>
<evidence type="ECO:0000259" key="6">
    <source>
        <dbReference type="PROSITE" id="PS51123"/>
    </source>
</evidence>
<keyword evidence="3" id="KW-0998">Cell outer membrane</keyword>
<dbReference type="EMBL" id="CP106735">
    <property type="protein sequence ID" value="UXX79671.1"/>
    <property type="molecule type" value="Genomic_DNA"/>
</dbReference>
<keyword evidence="8" id="KW-1185">Reference proteome</keyword>
<dbReference type="Pfam" id="PF13620">
    <property type="entry name" value="CarboxypepD_reg"/>
    <property type="match status" value="1"/>
</dbReference>
<feature type="signal peptide" evidence="5">
    <location>
        <begin position="1"/>
        <end position="20"/>
    </location>
</feature>
<dbReference type="InterPro" id="IPR036737">
    <property type="entry name" value="OmpA-like_sf"/>
</dbReference>
<evidence type="ECO:0000256" key="2">
    <source>
        <dbReference type="ARBA" id="ARBA00023136"/>
    </source>
</evidence>
<dbReference type="RefSeq" id="WP_263051402.1">
    <property type="nucleotide sequence ID" value="NZ_CP106735.1"/>
</dbReference>
<organism evidence="7 8">
    <name type="scientific">Reichenbachiella carrageenanivorans</name>
    <dbReference type="NCBI Taxonomy" id="2979869"/>
    <lineage>
        <taxon>Bacteria</taxon>
        <taxon>Pseudomonadati</taxon>
        <taxon>Bacteroidota</taxon>
        <taxon>Cytophagia</taxon>
        <taxon>Cytophagales</taxon>
        <taxon>Reichenbachiellaceae</taxon>
        <taxon>Reichenbachiella</taxon>
    </lineage>
</organism>
<dbReference type="Gene3D" id="2.60.40.1120">
    <property type="entry name" value="Carboxypeptidase-like, regulatory domain"/>
    <property type="match status" value="1"/>
</dbReference>
<dbReference type="InterPro" id="IPR011659">
    <property type="entry name" value="WD40"/>
</dbReference>
<accession>A0ABY6D0J0</accession>
<dbReference type="InterPro" id="IPR006665">
    <property type="entry name" value="OmpA-like"/>
</dbReference>
<keyword evidence="5" id="KW-0732">Signal</keyword>
<evidence type="ECO:0000256" key="4">
    <source>
        <dbReference type="PROSITE-ProRule" id="PRU00473"/>
    </source>
</evidence>
<proteinExistence type="predicted"/>
<sequence>MNIKYTFLLAFFISCNCAFAQIEVFSEQISLDSVVNSTADELNIVLSPDGQLLYFTRKNHPENAGGTKDQGDIWVSEKNSGGLWTPAYNLKAVNNTKRNSIIGFMDAGRAMVIINDQEFALSYYNNGKWSTPTSFKIPYFNSKSEELSASISADGKHFLFGMESFGNYGVEDIYIARMKADGSWTSPKNLGSTINTQNQEITPYLAADNKTLFFASNGHDGQGSFDIFMSVRLDDTWQQWSPPVNLGSQINTKGRERSFTFLLDEEYAYLSSTQNSDGYGDLKKVKIKPDITPEEVLKDTIEVIDVVEAQNIIAISGQVYDKKTGKKLIGAEVFVTTEPTEKTYQTLTNSSGEFNLTINEGSEYKIKVKAFRYLSTEAVVTDATLLNNESLTYRLEPVIEGNTVTLEHVLFEQGTPSLIQGSEKELNLVVEMMKYNPDITIFLSGHTDNQGKASLNLELSEKRVQTVSEYLISKGVDKKRISGKGYGGMKPIASNANADTRKLNRRVEFTVHKLKK</sequence>
<reference evidence="7" key="1">
    <citation type="submission" date="2022-10" db="EMBL/GenBank/DDBJ databases">
        <title>Comparative genomics and taxonomic characterization of three novel marine species of genus Reichenbachiella exhibiting antioxidant and polysaccharide degradation activities.</title>
        <authorList>
            <person name="Muhammad N."/>
            <person name="Lee Y.-J."/>
            <person name="Ko J."/>
            <person name="Kim S.-G."/>
        </authorList>
    </citation>
    <scope>NUCLEOTIDE SEQUENCE</scope>
    <source>
        <strain evidence="7">Wsw4-B4</strain>
    </source>
</reference>
<dbReference type="PANTHER" id="PTHR30329">
    <property type="entry name" value="STATOR ELEMENT OF FLAGELLAR MOTOR COMPLEX"/>
    <property type="match status" value="1"/>
</dbReference>
<protein>
    <submittedName>
        <fullName evidence="7">OmpA family protein</fullName>
    </submittedName>
</protein>
<dbReference type="PROSITE" id="PS51257">
    <property type="entry name" value="PROKAR_LIPOPROTEIN"/>
    <property type="match status" value="1"/>
</dbReference>